<keyword evidence="1" id="KW-0175">Coiled coil</keyword>
<name>A0AAN8SUW3_SOLBU</name>
<dbReference type="Proteomes" id="UP001371456">
    <property type="component" value="Unassembled WGS sequence"/>
</dbReference>
<dbReference type="InterPro" id="IPR004252">
    <property type="entry name" value="Probable_transposase_24"/>
</dbReference>
<feature type="compositionally biased region" description="Polar residues" evidence="2">
    <location>
        <begin position="8"/>
        <end position="31"/>
    </location>
</feature>
<evidence type="ECO:0000256" key="2">
    <source>
        <dbReference type="SAM" id="MobiDB-lite"/>
    </source>
</evidence>
<dbReference type="PANTHER" id="PTHR33144">
    <property type="entry name" value="OS10G0409366 PROTEIN-RELATED"/>
    <property type="match status" value="1"/>
</dbReference>
<dbReference type="AlphaFoldDB" id="A0AAN8SUW3"/>
<gene>
    <name evidence="3" type="ORF">RDI58_027136</name>
</gene>
<sequence>MARKRQRNSSQGELLYDSSEQQKQQSGSMSMPQPPQNWPQNERDESHDTENLPDAEQQKQQIGSMSMPQPPQNWPQNEIDESLNTKNLPDGGNLHIELNEHGQVIGSEGSRLSSKLGVLARNGILAPLNHKDWRLVPSIYKDRIWAHIKENTDATNDMKRILMMSFGSKWKESKHEAKTIGYDPYNTDIERLAHCPDRVEEDQWRSLVHYWSSKEAKMTKMNNGVKPTRIEVFKKTHIRANKQPVNQIAGEVMKQMDDLAEVYPELNVPGSAPNDVYSQVVGSDTHGIVRTLGKGASSSLVYGPVYKRSQAEKRDFDTRVEIEVQKATSAMKIEMEAMDKKLLEAKEEAKENNEVMERKLSEAKMDMEEIIAEKVKEGIQAYVQSLGINIDANLKSEQVPDNPLEDCQQPSFLVPGVHTRKANMIKKTGTTVVGTNKKKWNF</sequence>
<proteinExistence type="predicted"/>
<accession>A0AAN8SUW3</accession>
<reference evidence="3 4" key="1">
    <citation type="submission" date="2024-02" db="EMBL/GenBank/DDBJ databases">
        <title>de novo genome assembly of Solanum bulbocastanum strain 11H21.</title>
        <authorList>
            <person name="Hosaka A.J."/>
        </authorList>
    </citation>
    <scope>NUCLEOTIDE SEQUENCE [LARGE SCALE GENOMIC DNA]</scope>
    <source>
        <tissue evidence="3">Young leaves</tissue>
    </source>
</reference>
<feature type="compositionally biased region" description="Basic and acidic residues" evidence="2">
    <location>
        <begin position="41"/>
        <end position="50"/>
    </location>
</feature>
<feature type="compositionally biased region" description="Polar residues" evidence="2">
    <location>
        <begin position="58"/>
        <end position="67"/>
    </location>
</feature>
<feature type="coiled-coil region" evidence="1">
    <location>
        <begin position="335"/>
        <end position="373"/>
    </location>
</feature>
<keyword evidence="4" id="KW-1185">Reference proteome</keyword>
<evidence type="ECO:0000313" key="3">
    <source>
        <dbReference type="EMBL" id="KAK6776135.1"/>
    </source>
</evidence>
<organism evidence="3 4">
    <name type="scientific">Solanum bulbocastanum</name>
    <name type="common">Wild potato</name>
    <dbReference type="NCBI Taxonomy" id="147425"/>
    <lineage>
        <taxon>Eukaryota</taxon>
        <taxon>Viridiplantae</taxon>
        <taxon>Streptophyta</taxon>
        <taxon>Embryophyta</taxon>
        <taxon>Tracheophyta</taxon>
        <taxon>Spermatophyta</taxon>
        <taxon>Magnoliopsida</taxon>
        <taxon>eudicotyledons</taxon>
        <taxon>Gunneridae</taxon>
        <taxon>Pentapetalae</taxon>
        <taxon>asterids</taxon>
        <taxon>lamiids</taxon>
        <taxon>Solanales</taxon>
        <taxon>Solanaceae</taxon>
        <taxon>Solanoideae</taxon>
        <taxon>Solaneae</taxon>
        <taxon>Solanum</taxon>
    </lineage>
</organism>
<evidence type="ECO:0000256" key="1">
    <source>
        <dbReference type="SAM" id="Coils"/>
    </source>
</evidence>
<dbReference type="PANTHER" id="PTHR33144:SF47">
    <property type="entry name" value="LEUCINE-RICH REPEAT RESISTANCE PROTEIN"/>
    <property type="match status" value="1"/>
</dbReference>
<dbReference type="EMBL" id="JBANQN010000011">
    <property type="protein sequence ID" value="KAK6776135.1"/>
    <property type="molecule type" value="Genomic_DNA"/>
</dbReference>
<feature type="region of interest" description="Disordered" evidence="2">
    <location>
        <begin position="1"/>
        <end position="94"/>
    </location>
</feature>
<protein>
    <submittedName>
        <fullName evidence="3">Uncharacterized protein</fullName>
    </submittedName>
</protein>
<comment type="caution">
    <text evidence="3">The sequence shown here is derived from an EMBL/GenBank/DDBJ whole genome shotgun (WGS) entry which is preliminary data.</text>
</comment>
<dbReference type="Pfam" id="PF03004">
    <property type="entry name" value="Transposase_24"/>
    <property type="match status" value="1"/>
</dbReference>
<evidence type="ECO:0000313" key="4">
    <source>
        <dbReference type="Proteomes" id="UP001371456"/>
    </source>
</evidence>